<sequence>MVRIPSPVTRLCASLTSALQPPKANQSEIDLSLRFKYGIHTIYMLVSPLETFTQISADLLEVLNERYPDGLSSTVGANDTPIPADAVVSFGILQQQSRRGGDSARAAEWRHLNIGDADTPVTKGLKDGMDVAFVLQSPEEAEDGAPRFVVEWPSLDDEEER</sequence>
<gene>
    <name evidence="1" type="ORF">MAPG_04950</name>
</gene>
<reference evidence="2" key="5">
    <citation type="submission" date="2015-06" db="UniProtKB">
        <authorList>
            <consortium name="EnsemblFungi"/>
        </authorList>
    </citation>
    <scope>IDENTIFICATION</scope>
    <source>
        <strain evidence="2">ATCC 64411</strain>
    </source>
</reference>
<organism evidence="2 3">
    <name type="scientific">Magnaporthiopsis poae (strain ATCC 64411 / 73-15)</name>
    <name type="common">Kentucky bluegrass fungus</name>
    <name type="synonym">Magnaporthe poae</name>
    <dbReference type="NCBI Taxonomy" id="644358"/>
    <lineage>
        <taxon>Eukaryota</taxon>
        <taxon>Fungi</taxon>
        <taxon>Dikarya</taxon>
        <taxon>Ascomycota</taxon>
        <taxon>Pezizomycotina</taxon>
        <taxon>Sordariomycetes</taxon>
        <taxon>Sordariomycetidae</taxon>
        <taxon>Magnaporthales</taxon>
        <taxon>Magnaporthaceae</taxon>
        <taxon>Magnaporthiopsis</taxon>
    </lineage>
</organism>
<proteinExistence type="predicted"/>
<dbReference type="OrthoDB" id="5376498at2759"/>
<accession>A0A0C4DY41</accession>
<evidence type="ECO:0000313" key="1">
    <source>
        <dbReference type="EMBL" id="KLU85931.1"/>
    </source>
</evidence>
<dbReference type="EnsemblFungi" id="MAPG_04950T0">
    <property type="protein sequence ID" value="MAPG_04950T0"/>
    <property type="gene ID" value="MAPG_04950"/>
</dbReference>
<reference evidence="1" key="3">
    <citation type="submission" date="2011-03" db="EMBL/GenBank/DDBJ databases">
        <title>Annotation of Magnaporthe poae ATCC 64411.</title>
        <authorList>
            <person name="Ma L.-J."/>
            <person name="Dead R."/>
            <person name="Young S.K."/>
            <person name="Zeng Q."/>
            <person name="Gargeya S."/>
            <person name="Fitzgerald M."/>
            <person name="Haas B."/>
            <person name="Abouelleil A."/>
            <person name="Alvarado L."/>
            <person name="Arachchi H.M."/>
            <person name="Berlin A."/>
            <person name="Brown A."/>
            <person name="Chapman S.B."/>
            <person name="Chen Z."/>
            <person name="Dunbar C."/>
            <person name="Freedman E."/>
            <person name="Gearin G."/>
            <person name="Gellesch M."/>
            <person name="Goldberg J."/>
            <person name="Griggs A."/>
            <person name="Gujja S."/>
            <person name="Heiman D."/>
            <person name="Howarth C."/>
            <person name="Larson L."/>
            <person name="Lui A."/>
            <person name="MacDonald P.J.P."/>
            <person name="Mehta T."/>
            <person name="Montmayeur A."/>
            <person name="Murphy C."/>
            <person name="Neiman D."/>
            <person name="Pearson M."/>
            <person name="Priest M."/>
            <person name="Roberts A."/>
            <person name="Saif S."/>
            <person name="Shea T."/>
            <person name="Shenoy N."/>
            <person name="Sisk P."/>
            <person name="Stolte C."/>
            <person name="Sykes S."/>
            <person name="Yandava C."/>
            <person name="Wortman J."/>
            <person name="Nusbaum C."/>
            <person name="Birren B."/>
        </authorList>
    </citation>
    <scope>NUCLEOTIDE SEQUENCE</scope>
    <source>
        <strain evidence="1">ATCC 64411</strain>
    </source>
</reference>
<dbReference type="EMBL" id="GL876969">
    <property type="protein sequence ID" value="KLU85931.1"/>
    <property type="molecule type" value="Genomic_DNA"/>
</dbReference>
<reference evidence="1" key="1">
    <citation type="submission" date="2010-05" db="EMBL/GenBank/DDBJ databases">
        <title>The Genome Sequence of Magnaporthe poae strain ATCC 64411.</title>
        <authorList>
            <consortium name="The Broad Institute Genome Sequencing Platform"/>
            <consortium name="Broad Institute Genome Sequencing Center for Infectious Disease"/>
            <person name="Ma L.-J."/>
            <person name="Dead R."/>
            <person name="Young S."/>
            <person name="Zeng Q."/>
            <person name="Koehrsen M."/>
            <person name="Alvarado L."/>
            <person name="Berlin A."/>
            <person name="Chapman S.B."/>
            <person name="Chen Z."/>
            <person name="Freedman E."/>
            <person name="Gellesch M."/>
            <person name="Goldberg J."/>
            <person name="Griggs A."/>
            <person name="Gujja S."/>
            <person name="Heilman E.R."/>
            <person name="Heiman D."/>
            <person name="Hepburn T."/>
            <person name="Howarth C."/>
            <person name="Jen D."/>
            <person name="Larson L."/>
            <person name="Mehta T."/>
            <person name="Neiman D."/>
            <person name="Pearson M."/>
            <person name="Roberts A."/>
            <person name="Saif S."/>
            <person name="Shea T."/>
            <person name="Shenoy N."/>
            <person name="Sisk P."/>
            <person name="Stolte C."/>
            <person name="Sykes S."/>
            <person name="Walk T."/>
            <person name="White J."/>
            <person name="Yandava C."/>
            <person name="Haas B."/>
            <person name="Nusbaum C."/>
            <person name="Birren B."/>
        </authorList>
    </citation>
    <scope>NUCLEOTIDE SEQUENCE</scope>
    <source>
        <strain evidence="1">ATCC 64411</strain>
    </source>
</reference>
<evidence type="ECO:0000313" key="2">
    <source>
        <dbReference type="EnsemblFungi" id="MAPG_04950T0"/>
    </source>
</evidence>
<reference evidence="3" key="2">
    <citation type="submission" date="2010-05" db="EMBL/GenBank/DDBJ databases">
        <title>The genome sequence of Magnaporthe poae strain ATCC 64411.</title>
        <authorList>
            <person name="Ma L.-J."/>
            <person name="Dead R."/>
            <person name="Young S."/>
            <person name="Zeng Q."/>
            <person name="Koehrsen M."/>
            <person name="Alvarado L."/>
            <person name="Berlin A."/>
            <person name="Chapman S.B."/>
            <person name="Chen Z."/>
            <person name="Freedman E."/>
            <person name="Gellesch M."/>
            <person name="Goldberg J."/>
            <person name="Griggs A."/>
            <person name="Gujja S."/>
            <person name="Heilman E.R."/>
            <person name="Heiman D."/>
            <person name="Hepburn T."/>
            <person name="Howarth C."/>
            <person name="Jen D."/>
            <person name="Larson L."/>
            <person name="Mehta T."/>
            <person name="Neiman D."/>
            <person name="Pearson M."/>
            <person name="Roberts A."/>
            <person name="Saif S."/>
            <person name="Shea T."/>
            <person name="Shenoy N."/>
            <person name="Sisk P."/>
            <person name="Stolte C."/>
            <person name="Sykes S."/>
            <person name="Walk T."/>
            <person name="White J."/>
            <person name="Yandava C."/>
            <person name="Haas B."/>
            <person name="Nusbaum C."/>
            <person name="Birren B."/>
        </authorList>
    </citation>
    <scope>NUCLEOTIDE SEQUENCE [LARGE SCALE GENOMIC DNA]</scope>
    <source>
        <strain evidence="3">ATCC 64411 / 73-15</strain>
    </source>
</reference>
<dbReference type="VEuPathDB" id="FungiDB:MAPG_04950"/>
<dbReference type="STRING" id="644358.A0A0C4DY41"/>
<dbReference type="OMA" id="FEVEWPQ"/>
<evidence type="ECO:0000313" key="3">
    <source>
        <dbReference type="Proteomes" id="UP000011715"/>
    </source>
</evidence>
<keyword evidence="3" id="KW-1185">Reference proteome</keyword>
<name>A0A0C4DY41_MAGP6</name>
<protein>
    <submittedName>
        <fullName evidence="1 2">Uncharacterized protein</fullName>
    </submittedName>
</protein>
<dbReference type="AlphaFoldDB" id="A0A0C4DY41"/>
<reference evidence="2" key="4">
    <citation type="journal article" date="2015" name="G3 (Bethesda)">
        <title>Genome sequences of three phytopathogenic species of the Magnaporthaceae family of fungi.</title>
        <authorList>
            <person name="Okagaki L.H."/>
            <person name="Nunes C.C."/>
            <person name="Sailsbery J."/>
            <person name="Clay B."/>
            <person name="Brown D."/>
            <person name="John T."/>
            <person name="Oh Y."/>
            <person name="Young N."/>
            <person name="Fitzgerald M."/>
            <person name="Haas B.J."/>
            <person name="Zeng Q."/>
            <person name="Young S."/>
            <person name="Adiconis X."/>
            <person name="Fan L."/>
            <person name="Levin J.Z."/>
            <person name="Mitchell T.K."/>
            <person name="Okubara P.A."/>
            <person name="Farman M.L."/>
            <person name="Kohn L.M."/>
            <person name="Birren B."/>
            <person name="Ma L.-J."/>
            <person name="Dean R.A."/>
        </authorList>
    </citation>
    <scope>NUCLEOTIDE SEQUENCE</scope>
    <source>
        <strain evidence="2">ATCC 64411 / 73-15</strain>
    </source>
</reference>
<dbReference type="eggNOG" id="ENOG502T0DY">
    <property type="taxonomic scope" value="Eukaryota"/>
</dbReference>
<dbReference type="Proteomes" id="UP000011715">
    <property type="component" value="Unassembled WGS sequence"/>
</dbReference>
<dbReference type="EMBL" id="ADBL01001158">
    <property type="status" value="NOT_ANNOTATED_CDS"/>
    <property type="molecule type" value="Genomic_DNA"/>
</dbReference>